<protein>
    <recommendedName>
        <fullName evidence="37">Trifunctional enzyme subunit alpha, mitochondrial</fullName>
        <ecNumber evidence="36">1.1.1.211</ecNumber>
        <ecNumber evidence="6">4.2.1.17</ecNumber>
    </recommendedName>
    <alternativeName>
        <fullName evidence="38">Monolysocardiolipin acyltransferase</fullName>
    </alternativeName>
    <alternativeName>
        <fullName evidence="39">TP-alpha</fullName>
    </alternativeName>
</protein>
<keyword evidence="12" id="KW-0809">Transit peptide</keyword>
<reference evidence="46" key="2">
    <citation type="journal article" date="2015" name="Gigascience">
        <title>Reconstructing a comprehensive transcriptome assembly of a white-pupal translocated strain of the pest fruit fly Bactrocera cucurbitae.</title>
        <authorList>
            <person name="Sim S.B."/>
            <person name="Calla B."/>
            <person name="Hall B."/>
            <person name="DeRego T."/>
            <person name="Geib S.M."/>
        </authorList>
    </citation>
    <scope>NUCLEOTIDE SEQUENCE</scope>
</reference>
<comment type="catalytic activity">
    <reaction evidence="21">
        <text>a (3S)-3-hydroxyacyl-CoA = a (2E)-enoyl-CoA + H2O</text>
        <dbReference type="Rhea" id="RHEA:16105"/>
        <dbReference type="ChEBI" id="CHEBI:15377"/>
        <dbReference type="ChEBI" id="CHEBI:57318"/>
        <dbReference type="ChEBI" id="CHEBI:58856"/>
        <dbReference type="EC" id="4.2.1.17"/>
    </reaction>
    <physiologicalReaction direction="right-to-left" evidence="21">
        <dbReference type="Rhea" id="RHEA:16107"/>
    </physiologicalReaction>
</comment>
<evidence type="ECO:0000256" key="15">
    <source>
        <dbReference type="ARBA" id="ARBA00023027"/>
    </source>
</evidence>
<evidence type="ECO:0000256" key="36">
    <source>
        <dbReference type="ARBA" id="ARBA00066806"/>
    </source>
</evidence>
<evidence type="ECO:0000256" key="42">
    <source>
        <dbReference type="RuleBase" id="RU003707"/>
    </source>
</evidence>
<sequence length="775" mass="83850">MSANQLLRVPRFISRANLPFRLAGLMNTKRFASGINNDIGKDLRTKIVDDVLVVTLDLQNAKVNSINVSMTSQFKSILKELETNSAIKSAVVISGKPGCFIAGADIGMLEKCRTSEEGTNISREGQEFFNQLENSRKPIVAAINGVCLGGGLELALACHYRIATKNRATKLGTPEVLLGLLPGAGGTVRLPKLTSVPTALDLSLTGKQVSADKAKKMGLVDLLVNPLGPGLAPIEENTIQYLEEIAIQAAKDIASGKLKVNRGSNSFMDKVMETLMSIDFVRNKIFQTARKQVMRLSNGLYPAPLKIIDVIRTGIEKGSSAGYDAESRAFGELAMTPESKGLISLFRGQTECKKNRFGKPQSDVKTVGVLGAGLMGAGIAQVSVNNGYQVFLKDTSSNGLARGVEQIQKGLDGQVKRKRISRVECDQLISNLKPTLDYEKFKNADIVIEAVFEDLKVKHAVISELESVVPPHCIIATNTSAIPIKNIAAVCTRPENLIGMHYFSPVDKMQLLEIITHPNTSKETTAKAVAVGLKQGKVVITVNDGPGFYTTRILSTILYEGIRLIQEGVEPTELDSLTKKFGFPVGAATLFDEVGIDVGAHIAIDLAKAFGERFSGGNLNLMQDLVLAGFLGRKSGKGIFIYDGAKAKGSRPVNMDFLSIVKEKYSLVSKGANTTEDLTLRMVSRFVNEAILCLEEGILANPLEGDIGAVFGLGFPPFSGGPFRWVDHYTASKLVEKMKSYEDLYGIAFKPSQTLLDMAKDSSKKFYPNTESSKL</sequence>
<evidence type="ECO:0000256" key="19">
    <source>
        <dbReference type="ARBA" id="ARBA00023239"/>
    </source>
</evidence>
<dbReference type="OrthoDB" id="10004768at2759"/>
<dbReference type="SUPFAM" id="SSF51735">
    <property type="entry name" value="NAD(P)-binding Rossmann-fold domains"/>
    <property type="match status" value="1"/>
</dbReference>
<evidence type="ECO:0000256" key="30">
    <source>
        <dbReference type="ARBA" id="ARBA00052711"/>
    </source>
</evidence>
<gene>
    <name evidence="46" type="primary">HADHA_2</name>
    <name evidence="45" type="synonym">HADHA_1</name>
    <name evidence="46" type="ORF">g.9215</name>
    <name evidence="45" type="ORF">g.9216</name>
</gene>
<evidence type="ECO:0000256" key="38">
    <source>
        <dbReference type="ARBA" id="ARBA00077617"/>
    </source>
</evidence>
<comment type="catalytic activity">
    <reaction evidence="24">
        <text>a (3S)-3-hydroxyacyl-CoA + NAD(+) = a 3-oxoacyl-CoA + NADH + H(+)</text>
        <dbReference type="Rhea" id="RHEA:22432"/>
        <dbReference type="ChEBI" id="CHEBI:15378"/>
        <dbReference type="ChEBI" id="CHEBI:57318"/>
        <dbReference type="ChEBI" id="CHEBI:57540"/>
        <dbReference type="ChEBI" id="CHEBI:57945"/>
        <dbReference type="ChEBI" id="CHEBI:90726"/>
        <dbReference type="EC" id="1.1.1.35"/>
    </reaction>
</comment>
<dbReference type="UniPathway" id="UPA00659"/>
<dbReference type="InterPro" id="IPR036291">
    <property type="entry name" value="NAD(P)-bd_dom_sf"/>
</dbReference>
<keyword evidence="10" id="KW-0999">Mitochondrion inner membrane</keyword>
<evidence type="ECO:0000256" key="10">
    <source>
        <dbReference type="ARBA" id="ARBA00022792"/>
    </source>
</evidence>
<dbReference type="InterPro" id="IPR012803">
    <property type="entry name" value="Fa_ox_alpha_mit"/>
</dbReference>
<dbReference type="EC" id="1.1.1.211" evidence="36"/>
<evidence type="ECO:0000256" key="23">
    <source>
        <dbReference type="ARBA" id="ARBA00048361"/>
    </source>
</evidence>
<dbReference type="PANTHER" id="PTHR43612:SF3">
    <property type="entry name" value="TRIFUNCTIONAL ENZYME SUBUNIT ALPHA, MITOCHONDRIAL"/>
    <property type="match status" value="1"/>
</dbReference>
<keyword evidence="16" id="KW-0443">Lipid metabolism</keyword>
<evidence type="ECO:0000259" key="43">
    <source>
        <dbReference type="Pfam" id="PF00725"/>
    </source>
</evidence>
<evidence type="ECO:0000256" key="28">
    <source>
        <dbReference type="ARBA" id="ARBA00051877"/>
    </source>
</evidence>
<evidence type="ECO:0000256" key="16">
    <source>
        <dbReference type="ARBA" id="ARBA00023098"/>
    </source>
</evidence>
<dbReference type="CDD" id="cd06558">
    <property type="entry name" value="crotonase-like"/>
    <property type="match status" value="1"/>
</dbReference>
<feature type="site" description="Important for long-chain enoyl-CoA hydratase activity" evidence="41">
    <location>
        <position position="175"/>
    </location>
</feature>
<dbReference type="EMBL" id="GBXI01001154">
    <property type="protein sequence ID" value="JAD13138.1"/>
    <property type="molecule type" value="Transcribed_RNA"/>
</dbReference>
<comment type="catalytic activity">
    <reaction evidence="32">
        <text>1'-[1,2-di-(9Z,12Z-octadecadienoyl)-sn-glycero-3-phospho]-3'-[1-(9Z,12Z-octadecadienoyl)-sn-glycero-3-phospho]-glycerol + (9Z)-octadecenoyl-CoA = 1'-[1,2-di-(9Z,12Z-octadecadienoyl)-sn-glycero-3-phospho]-3'-[1-(9Z,12Z-octadecadienoyl)-2-(9Z-octadecenoyl)-sn-glycero-3-phospho]-glycerol + CoA</text>
        <dbReference type="Rhea" id="RHEA:43676"/>
        <dbReference type="ChEBI" id="CHEBI:57287"/>
        <dbReference type="ChEBI" id="CHEBI:57387"/>
        <dbReference type="ChEBI" id="CHEBI:83580"/>
        <dbReference type="ChEBI" id="CHEBI:83582"/>
    </reaction>
    <physiologicalReaction direction="left-to-right" evidence="32">
        <dbReference type="Rhea" id="RHEA:43677"/>
    </physiologicalReaction>
</comment>
<dbReference type="InterPro" id="IPR006176">
    <property type="entry name" value="3-OHacyl-CoA_DH_NAD-bd"/>
</dbReference>
<comment type="subunit">
    <text evidence="35">Heterotetramer of 2 alpha/HADHA and 2 beta/HADHB subunits; forms the mitochondrial trifunctional enzyme. Also purified as higher order heterooligomers including a 4 alpha/HADHA and 4 beta/HADHB heterooligomer which physiological significance remains unclear. The mitochondrial trifunctional enzyme interacts with MTLN.</text>
</comment>
<evidence type="ECO:0000256" key="35">
    <source>
        <dbReference type="ARBA" id="ARBA00062153"/>
    </source>
</evidence>
<evidence type="ECO:0000256" key="2">
    <source>
        <dbReference type="ARBA" id="ARBA00004273"/>
    </source>
</evidence>
<organism evidence="46">
    <name type="scientific">Zeugodacus cucurbitae</name>
    <name type="common">Melon fruit fly</name>
    <name type="synonym">Bactrocera cucurbitae</name>
    <dbReference type="NCBI Taxonomy" id="28588"/>
    <lineage>
        <taxon>Eukaryota</taxon>
        <taxon>Metazoa</taxon>
        <taxon>Ecdysozoa</taxon>
        <taxon>Arthropoda</taxon>
        <taxon>Hexapoda</taxon>
        <taxon>Insecta</taxon>
        <taxon>Pterygota</taxon>
        <taxon>Neoptera</taxon>
        <taxon>Endopterygota</taxon>
        <taxon>Diptera</taxon>
        <taxon>Brachycera</taxon>
        <taxon>Muscomorpha</taxon>
        <taxon>Tephritoidea</taxon>
        <taxon>Tephritidae</taxon>
        <taxon>Zeugodacus</taxon>
        <taxon>Zeugodacus</taxon>
    </lineage>
</organism>
<dbReference type="GO" id="GO:0070403">
    <property type="term" value="F:NAD+ binding"/>
    <property type="evidence" value="ECO:0007669"/>
    <property type="project" value="InterPro"/>
</dbReference>
<comment type="catalytic activity">
    <reaction evidence="22">
        <text>(3S)-hydroxyhexadecanoyl-CoA + NAD(+) = 3-oxohexadecanoyl-CoA + NADH + H(+)</text>
        <dbReference type="Rhea" id="RHEA:31159"/>
        <dbReference type="ChEBI" id="CHEBI:15378"/>
        <dbReference type="ChEBI" id="CHEBI:57349"/>
        <dbReference type="ChEBI" id="CHEBI:57540"/>
        <dbReference type="ChEBI" id="CHEBI:57945"/>
        <dbReference type="ChEBI" id="CHEBI:62613"/>
    </reaction>
    <physiologicalReaction direction="left-to-right" evidence="22">
        <dbReference type="Rhea" id="RHEA:31160"/>
    </physiologicalReaction>
</comment>
<keyword evidence="13" id="KW-0007">Acetylation</keyword>
<evidence type="ECO:0000259" key="44">
    <source>
        <dbReference type="Pfam" id="PF02737"/>
    </source>
</evidence>
<dbReference type="NCBIfam" id="TIGR02441">
    <property type="entry name" value="fa_ox_alpha_mit"/>
    <property type="match status" value="1"/>
</dbReference>
<comment type="catalytic activity">
    <reaction evidence="28">
        <text>(3S)-hydroxyoctanoyl-CoA = (2E)-octenoyl-CoA + H2O</text>
        <dbReference type="Rhea" id="RHEA:31199"/>
        <dbReference type="ChEBI" id="CHEBI:15377"/>
        <dbReference type="ChEBI" id="CHEBI:62242"/>
        <dbReference type="ChEBI" id="CHEBI:62617"/>
    </reaction>
    <physiologicalReaction direction="right-to-left" evidence="28">
        <dbReference type="Rhea" id="RHEA:31201"/>
    </physiologicalReaction>
</comment>
<dbReference type="Gene3D" id="1.10.1040.50">
    <property type="match status" value="1"/>
</dbReference>
<dbReference type="PANTHER" id="PTHR43612">
    <property type="entry name" value="TRIFUNCTIONAL ENZYME SUBUNIT ALPHA"/>
    <property type="match status" value="1"/>
</dbReference>
<dbReference type="GO" id="GO:0006635">
    <property type="term" value="P:fatty acid beta-oxidation"/>
    <property type="evidence" value="ECO:0007669"/>
    <property type="project" value="UniProtKB-UniPathway"/>
</dbReference>
<evidence type="ECO:0000256" key="4">
    <source>
        <dbReference type="ARBA" id="ARBA00007005"/>
    </source>
</evidence>
<evidence type="ECO:0000256" key="5">
    <source>
        <dbReference type="ARBA" id="ARBA00008750"/>
    </source>
</evidence>
<evidence type="ECO:0000256" key="33">
    <source>
        <dbReference type="ARBA" id="ARBA00052945"/>
    </source>
</evidence>
<keyword evidence="8" id="KW-0597">Phosphoprotein</keyword>
<comment type="catalytic activity">
    <reaction evidence="31">
        <text>(3S)-hydroxytetradecanoyl-CoA + NAD(+) = 3-oxotetradecanoyl-CoA + NADH + H(+)</text>
        <dbReference type="Rhea" id="RHEA:31167"/>
        <dbReference type="ChEBI" id="CHEBI:15378"/>
        <dbReference type="ChEBI" id="CHEBI:57540"/>
        <dbReference type="ChEBI" id="CHEBI:57945"/>
        <dbReference type="ChEBI" id="CHEBI:62543"/>
        <dbReference type="ChEBI" id="CHEBI:62614"/>
    </reaction>
    <physiologicalReaction direction="left-to-right" evidence="31">
        <dbReference type="Rhea" id="RHEA:31168"/>
    </physiologicalReaction>
</comment>
<dbReference type="GO" id="GO:0005743">
    <property type="term" value="C:mitochondrial inner membrane"/>
    <property type="evidence" value="ECO:0007669"/>
    <property type="project" value="UniProtKB-SubCell"/>
</dbReference>
<evidence type="ECO:0000256" key="20">
    <source>
        <dbReference type="ARBA" id="ARBA00023268"/>
    </source>
</evidence>
<dbReference type="GO" id="GO:0016740">
    <property type="term" value="F:transferase activity"/>
    <property type="evidence" value="ECO:0007669"/>
    <property type="project" value="UniProtKB-KW"/>
</dbReference>
<evidence type="ECO:0000256" key="18">
    <source>
        <dbReference type="ARBA" id="ARBA00023136"/>
    </source>
</evidence>
<evidence type="ECO:0000256" key="8">
    <source>
        <dbReference type="ARBA" id="ARBA00022553"/>
    </source>
</evidence>
<dbReference type="Pfam" id="PF02737">
    <property type="entry name" value="3HCDH_N"/>
    <property type="match status" value="1"/>
</dbReference>
<name>A0A0A1XRE1_ZEUCU</name>
<proteinExistence type="inferred from homology"/>
<dbReference type="Gene3D" id="3.90.226.10">
    <property type="entry name" value="2-enoyl-CoA Hydratase, Chain A, domain 1"/>
    <property type="match status" value="1"/>
</dbReference>
<keyword evidence="20" id="KW-0511">Multifunctional enzyme</keyword>
<dbReference type="AlphaFoldDB" id="A0A0A1XRE1"/>
<dbReference type="InterPro" id="IPR029045">
    <property type="entry name" value="ClpP/crotonase-like_dom_sf"/>
</dbReference>
<comment type="catalytic activity">
    <reaction evidence="27">
        <text>a 4-saturated-(3S)-3-hydroxyacyl-CoA = a (3E)-enoyl-CoA + H2O</text>
        <dbReference type="Rhea" id="RHEA:20724"/>
        <dbReference type="ChEBI" id="CHEBI:15377"/>
        <dbReference type="ChEBI" id="CHEBI:58521"/>
        <dbReference type="ChEBI" id="CHEBI:137480"/>
        <dbReference type="EC" id="4.2.1.17"/>
    </reaction>
    <physiologicalReaction direction="right-to-left" evidence="27">
        <dbReference type="Rhea" id="RHEA:20726"/>
    </physiologicalReaction>
</comment>
<evidence type="ECO:0000256" key="14">
    <source>
        <dbReference type="ARBA" id="ARBA00023002"/>
    </source>
</evidence>
<evidence type="ECO:0000256" key="27">
    <source>
        <dbReference type="ARBA" id="ARBA00051215"/>
    </source>
</evidence>
<comment type="catalytic activity">
    <reaction evidence="29">
        <text>(3S)-hydroxyoctanoyl-CoA + NAD(+) = 3-oxooctanoyl-CoA + NADH + H(+)</text>
        <dbReference type="Rhea" id="RHEA:31195"/>
        <dbReference type="ChEBI" id="CHEBI:15378"/>
        <dbReference type="ChEBI" id="CHEBI:57540"/>
        <dbReference type="ChEBI" id="CHEBI:57945"/>
        <dbReference type="ChEBI" id="CHEBI:62617"/>
        <dbReference type="ChEBI" id="CHEBI:62619"/>
    </reaction>
    <physiologicalReaction direction="left-to-right" evidence="29">
        <dbReference type="Rhea" id="RHEA:31196"/>
    </physiologicalReaction>
</comment>
<dbReference type="Pfam" id="PF00378">
    <property type="entry name" value="ECH_1"/>
    <property type="match status" value="1"/>
</dbReference>
<evidence type="ECO:0000313" key="45">
    <source>
        <dbReference type="EMBL" id="JAC99736.1"/>
    </source>
</evidence>
<evidence type="ECO:0000256" key="29">
    <source>
        <dbReference type="ARBA" id="ARBA00052224"/>
    </source>
</evidence>
<evidence type="ECO:0000256" key="7">
    <source>
        <dbReference type="ARBA" id="ARBA00022481"/>
    </source>
</evidence>
<comment type="similarity">
    <text evidence="4">In the central section; belongs to the 3-hydroxyacyl-CoA dehydrogenase family.</text>
</comment>
<evidence type="ECO:0000256" key="6">
    <source>
        <dbReference type="ARBA" id="ARBA00012076"/>
    </source>
</evidence>
<evidence type="ECO:0000256" key="22">
    <source>
        <dbReference type="ARBA" id="ARBA00047613"/>
    </source>
</evidence>
<keyword evidence="17" id="KW-0496">Mitochondrion</keyword>
<feature type="domain" description="3-hydroxyacyl-CoA dehydrogenase C-terminal" evidence="43">
    <location>
        <begin position="547"/>
        <end position="642"/>
    </location>
</feature>
<dbReference type="FunFam" id="1.10.1040.50:FF:000002">
    <property type="entry name" value="Trifunctional enzyme subunit alpha, mitochondrial"/>
    <property type="match status" value="1"/>
</dbReference>
<dbReference type="Pfam" id="PF00725">
    <property type="entry name" value="3HCDH"/>
    <property type="match status" value="1"/>
</dbReference>
<comment type="catalytic activity">
    <reaction evidence="26">
        <text>a long-chain (3S)-3-hydroxy fatty acyl-CoA + NAD(+) = a long-chain 3-oxo-fatty acyl-CoA + NADH + H(+)</text>
        <dbReference type="Rhea" id="RHEA:52656"/>
        <dbReference type="ChEBI" id="CHEBI:15378"/>
        <dbReference type="ChEBI" id="CHEBI:57540"/>
        <dbReference type="ChEBI" id="CHEBI:57945"/>
        <dbReference type="ChEBI" id="CHEBI:136757"/>
        <dbReference type="ChEBI" id="CHEBI:136758"/>
        <dbReference type="EC" id="1.1.1.211"/>
    </reaction>
    <physiologicalReaction direction="left-to-right" evidence="26">
        <dbReference type="Rhea" id="RHEA:52657"/>
    </physiologicalReaction>
</comment>
<dbReference type="Gene3D" id="3.40.50.720">
    <property type="entry name" value="NAD(P)-binding Rossmann-like Domain"/>
    <property type="match status" value="1"/>
</dbReference>
<evidence type="ECO:0000256" key="9">
    <source>
        <dbReference type="ARBA" id="ARBA00022679"/>
    </source>
</evidence>
<accession>A0A0A1XRE1</accession>
<keyword evidence="14" id="KW-0560">Oxidoreductase</keyword>
<evidence type="ECO:0000256" key="24">
    <source>
        <dbReference type="ARBA" id="ARBA00049556"/>
    </source>
</evidence>
<evidence type="ECO:0000256" key="1">
    <source>
        <dbReference type="ARBA" id="ARBA00000469"/>
    </source>
</evidence>
<evidence type="ECO:0000256" key="25">
    <source>
        <dbReference type="ARBA" id="ARBA00050222"/>
    </source>
</evidence>
<evidence type="ECO:0000256" key="11">
    <source>
        <dbReference type="ARBA" id="ARBA00022832"/>
    </source>
</evidence>
<evidence type="ECO:0000256" key="40">
    <source>
        <dbReference type="PIRSR" id="PIRSR612803-1"/>
    </source>
</evidence>
<evidence type="ECO:0000256" key="32">
    <source>
        <dbReference type="ARBA" id="ARBA00052860"/>
    </source>
</evidence>
<evidence type="ECO:0000256" key="26">
    <source>
        <dbReference type="ARBA" id="ARBA00050446"/>
    </source>
</evidence>
<keyword evidence="9" id="KW-0808">Transferase</keyword>
<comment type="similarity">
    <text evidence="5">In the N-terminal section; belongs to the enoyl-CoA hydratase/isomerase family.</text>
</comment>
<dbReference type="FunFam" id="3.90.226.10:FF:000011">
    <property type="entry name" value="Fatty acid oxidation complex subunit alpha"/>
    <property type="match status" value="1"/>
</dbReference>
<dbReference type="SUPFAM" id="SSF52096">
    <property type="entry name" value="ClpP/crotonase"/>
    <property type="match status" value="1"/>
</dbReference>
<evidence type="ECO:0000256" key="31">
    <source>
        <dbReference type="ARBA" id="ARBA00052834"/>
    </source>
</evidence>
<evidence type="ECO:0000256" key="13">
    <source>
        <dbReference type="ARBA" id="ARBA00022990"/>
    </source>
</evidence>
<evidence type="ECO:0000256" key="39">
    <source>
        <dbReference type="ARBA" id="ARBA00083277"/>
    </source>
</evidence>
<evidence type="ECO:0000256" key="3">
    <source>
        <dbReference type="ARBA" id="ARBA00005005"/>
    </source>
</evidence>
<dbReference type="FunFam" id="3.40.50.720:FF:000009">
    <property type="entry name" value="Fatty oxidation complex, alpha subunit"/>
    <property type="match status" value="1"/>
</dbReference>
<comment type="pathway">
    <text evidence="3">Lipid metabolism; fatty acid beta-oxidation.</text>
</comment>
<comment type="catalytic activity">
    <reaction evidence="33">
        <text>(3S)-3-hydroxydodecanoyl-CoA + NAD(+) = 3-oxododecanoyl-CoA + NADH + H(+)</text>
        <dbReference type="Rhea" id="RHEA:31179"/>
        <dbReference type="ChEBI" id="CHEBI:15378"/>
        <dbReference type="ChEBI" id="CHEBI:57540"/>
        <dbReference type="ChEBI" id="CHEBI:57945"/>
        <dbReference type="ChEBI" id="CHEBI:62558"/>
        <dbReference type="ChEBI" id="CHEBI:62615"/>
    </reaction>
    <physiologicalReaction direction="left-to-right" evidence="33">
        <dbReference type="Rhea" id="RHEA:31180"/>
    </physiologicalReaction>
</comment>
<dbReference type="PROSITE" id="PS00166">
    <property type="entry name" value="ENOYL_COA_HYDRATASE"/>
    <property type="match status" value="1"/>
</dbReference>
<dbReference type="InterPro" id="IPR018376">
    <property type="entry name" value="Enoyl-CoA_hyd/isom_CS"/>
</dbReference>
<evidence type="ECO:0000256" key="12">
    <source>
        <dbReference type="ARBA" id="ARBA00022946"/>
    </source>
</evidence>
<comment type="catalytic activity">
    <reaction evidence="25">
        <text>1'-[1,2-di-(9Z,12Z-octadecadienoyl)-sn-glycero-3-phospho]-3'-[1-(9Z,12Z-octadecadienoyl)-sn-glycero-3-phospho]-glycerol + (9Z,12Z)-octadecadienoyl-CoA = 1',3'-bis-[1,2-di-(9Z,12Z-octadecadienoyl)-sn-glycero-3-phospho]-glycerol + CoA</text>
        <dbReference type="Rhea" id="RHEA:43672"/>
        <dbReference type="ChEBI" id="CHEBI:57287"/>
        <dbReference type="ChEBI" id="CHEBI:57383"/>
        <dbReference type="ChEBI" id="CHEBI:83580"/>
        <dbReference type="ChEBI" id="CHEBI:83581"/>
    </reaction>
    <physiologicalReaction direction="left-to-right" evidence="25">
        <dbReference type="Rhea" id="RHEA:43673"/>
    </physiologicalReaction>
</comment>
<comment type="catalytic activity">
    <reaction evidence="34">
        <text>1'-[1,2-di-(9Z,12Z-octadecadienoyl)-sn-glycero-3-phospho]-3'-[1-(9Z,12Z-octadecadienoyl)-sn-glycero-3-phospho]-glycerol + hexadecanoyl-CoA = 1'-[1,2-di-(9Z,12Z-octadecadienoyl)-sn-glycero-3-phospho]-3'-[1-(9Z,12Z-octadecadienoyl)-2-hexadecanoyl-sn-glycero-3-phospho]-glycerol + CoA</text>
        <dbReference type="Rhea" id="RHEA:43680"/>
        <dbReference type="ChEBI" id="CHEBI:57287"/>
        <dbReference type="ChEBI" id="CHEBI:57379"/>
        <dbReference type="ChEBI" id="CHEBI:83580"/>
        <dbReference type="ChEBI" id="CHEBI:83583"/>
    </reaction>
    <physiologicalReaction direction="left-to-right" evidence="34">
        <dbReference type="Rhea" id="RHEA:43681"/>
    </physiologicalReaction>
</comment>
<comment type="similarity">
    <text evidence="42">Belongs to the enoyl-CoA hydratase/isomerase family.</text>
</comment>
<keyword evidence="15" id="KW-0520">NAD</keyword>
<dbReference type="InterPro" id="IPR006108">
    <property type="entry name" value="3HC_DH_C"/>
</dbReference>
<comment type="catalytic activity">
    <reaction evidence="1">
        <text>(3S)-hydroxyhexadecanoyl-CoA = (2E)-hexadecenoyl-CoA + H2O</text>
        <dbReference type="Rhea" id="RHEA:31163"/>
        <dbReference type="ChEBI" id="CHEBI:15377"/>
        <dbReference type="ChEBI" id="CHEBI:61526"/>
        <dbReference type="ChEBI" id="CHEBI:62613"/>
    </reaction>
    <physiologicalReaction direction="right-to-left" evidence="1">
        <dbReference type="Rhea" id="RHEA:31165"/>
    </physiologicalReaction>
</comment>
<feature type="active site" description="For hydroxyacyl-coenzyme A dehydrogenase activity" evidence="40">
    <location>
        <position position="513"/>
    </location>
</feature>
<reference evidence="46" key="1">
    <citation type="submission" date="2014-11" db="EMBL/GenBank/DDBJ databases">
        <authorList>
            <person name="Geib S."/>
        </authorList>
    </citation>
    <scope>NUCLEOTIDE SEQUENCE</scope>
</reference>
<feature type="domain" description="3-hydroxyacyl-CoA dehydrogenase NAD binding" evidence="44">
    <location>
        <begin position="366"/>
        <end position="544"/>
    </location>
</feature>
<dbReference type="GO" id="GO:0016509">
    <property type="term" value="F:long-chain (3S)-3-hydroxyacyl-CoA dehydrogenase (NAD+) activity"/>
    <property type="evidence" value="ECO:0007669"/>
    <property type="project" value="UniProtKB-EC"/>
</dbReference>
<evidence type="ECO:0000256" key="37">
    <source>
        <dbReference type="ARBA" id="ARBA00068347"/>
    </source>
</evidence>
<feature type="site" description="Important for hydroxyacyl-coenzyme A dehydrogenase activity" evidence="41">
    <location>
        <position position="501"/>
    </location>
</feature>
<dbReference type="InterPro" id="IPR001753">
    <property type="entry name" value="Enoyl-CoA_hydra/iso"/>
</dbReference>
<comment type="catalytic activity">
    <reaction evidence="30">
        <text>(3S)-3-hydroxydodecanoyl-CoA = (2E)-dodecenoyl-CoA + H2O</text>
        <dbReference type="Rhea" id="RHEA:31075"/>
        <dbReference type="ChEBI" id="CHEBI:15377"/>
        <dbReference type="ChEBI" id="CHEBI:57330"/>
        <dbReference type="ChEBI" id="CHEBI:62558"/>
    </reaction>
    <physiologicalReaction direction="right-to-left" evidence="30">
        <dbReference type="Rhea" id="RHEA:31077"/>
    </physiologicalReaction>
</comment>
<dbReference type="GO" id="GO:0004300">
    <property type="term" value="F:enoyl-CoA hydratase activity"/>
    <property type="evidence" value="ECO:0007669"/>
    <property type="project" value="UniProtKB-EC"/>
</dbReference>
<dbReference type="GO" id="GO:0016507">
    <property type="term" value="C:mitochondrial fatty acid beta-oxidation multienzyme complex"/>
    <property type="evidence" value="ECO:0007669"/>
    <property type="project" value="InterPro"/>
</dbReference>
<dbReference type="InterPro" id="IPR008927">
    <property type="entry name" value="6-PGluconate_DH-like_C_sf"/>
</dbReference>
<feature type="site" description="Important for long-chain enoyl-CoA hydratase activity" evidence="41">
    <location>
        <position position="153"/>
    </location>
</feature>
<comment type="catalytic activity">
    <reaction evidence="23">
        <text>(3S)-hydroxydecanoyl-CoA + NAD(+) = 3-oxodecanoyl-CoA + NADH + H(+)</text>
        <dbReference type="Rhea" id="RHEA:31187"/>
        <dbReference type="ChEBI" id="CHEBI:15378"/>
        <dbReference type="ChEBI" id="CHEBI:57540"/>
        <dbReference type="ChEBI" id="CHEBI:57945"/>
        <dbReference type="ChEBI" id="CHEBI:62548"/>
        <dbReference type="ChEBI" id="CHEBI:62616"/>
    </reaction>
    <physiologicalReaction direction="left-to-right" evidence="23">
        <dbReference type="Rhea" id="RHEA:31188"/>
    </physiologicalReaction>
</comment>
<evidence type="ECO:0000256" key="17">
    <source>
        <dbReference type="ARBA" id="ARBA00023128"/>
    </source>
</evidence>
<dbReference type="InterPro" id="IPR050136">
    <property type="entry name" value="FA_oxidation_alpha_subunit"/>
</dbReference>
<evidence type="ECO:0000313" key="46">
    <source>
        <dbReference type="EMBL" id="JAD13138.1"/>
    </source>
</evidence>
<keyword evidence="11" id="KW-0276">Fatty acid metabolism</keyword>
<evidence type="ECO:0000256" key="21">
    <source>
        <dbReference type="ARBA" id="ARBA00035854"/>
    </source>
</evidence>
<dbReference type="EC" id="4.2.1.17" evidence="6"/>
<evidence type="ECO:0000256" key="34">
    <source>
        <dbReference type="ARBA" id="ARBA00052989"/>
    </source>
</evidence>
<keyword evidence="7" id="KW-0488">Methylation</keyword>
<keyword evidence="19" id="KW-0456">Lyase</keyword>
<dbReference type="EMBL" id="GBXI01014555">
    <property type="protein sequence ID" value="JAC99736.1"/>
    <property type="molecule type" value="Transcribed_RNA"/>
</dbReference>
<dbReference type="SUPFAM" id="SSF48179">
    <property type="entry name" value="6-phosphogluconate dehydrogenase C-terminal domain-like"/>
    <property type="match status" value="2"/>
</dbReference>
<keyword evidence="18" id="KW-0472">Membrane</keyword>
<comment type="subcellular location">
    <subcellularLocation>
        <location evidence="2">Mitochondrion inner membrane</location>
    </subcellularLocation>
</comment>
<evidence type="ECO:0000256" key="41">
    <source>
        <dbReference type="PIRSR" id="PIRSR612803-2"/>
    </source>
</evidence>